<evidence type="ECO:0000313" key="3">
    <source>
        <dbReference type="Proteomes" id="UP000002774"/>
    </source>
</evidence>
<feature type="compositionally biased region" description="Polar residues" evidence="1">
    <location>
        <begin position="345"/>
        <end position="355"/>
    </location>
</feature>
<dbReference type="STRING" id="714943.Mucpa_1666"/>
<feature type="region of interest" description="Disordered" evidence="1">
    <location>
        <begin position="1"/>
        <end position="26"/>
    </location>
</feature>
<gene>
    <name evidence="2" type="ORF">Mucpa_1666</name>
</gene>
<reference evidence="2" key="1">
    <citation type="submission" date="2011-09" db="EMBL/GenBank/DDBJ databases">
        <title>The permanent draft genome of Mucilaginibacter paludis DSM 18603.</title>
        <authorList>
            <consortium name="US DOE Joint Genome Institute (JGI-PGF)"/>
            <person name="Lucas S."/>
            <person name="Han J."/>
            <person name="Lapidus A."/>
            <person name="Bruce D."/>
            <person name="Goodwin L."/>
            <person name="Pitluck S."/>
            <person name="Peters L."/>
            <person name="Kyrpides N."/>
            <person name="Mavromatis K."/>
            <person name="Ivanova N."/>
            <person name="Mikhailova N."/>
            <person name="Held B."/>
            <person name="Detter J.C."/>
            <person name="Tapia R."/>
            <person name="Han C."/>
            <person name="Land M."/>
            <person name="Hauser L."/>
            <person name="Markowitz V."/>
            <person name="Cheng J.-F."/>
            <person name="Hugenholtz P."/>
            <person name="Woyke T."/>
            <person name="Wu D."/>
            <person name="Tindall B."/>
            <person name="Brambilla E."/>
            <person name="Klenk H.-P."/>
            <person name="Eisen J.A."/>
        </authorList>
    </citation>
    <scope>NUCLEOTIDE SEQUENCE [LARGE SCALE GENOMIC DNA]</scope>
    <source>
        <strain evidence="2">DSM 18603</strain>
    </source>
</reference>
<dbReference type="EMBL" id="CM001403">
    <property type="protein sequence ID" value="EHQ25823.1"/>
    <property type="molecule type" value="Genomic_DNA"/>
</dbReference>
<proteinExistence type="predicted"/>
<feature type="region of interest" description="Disordered" evidence="1">
    <location>
        <begin position="324"/>
        <end position="355"/>
    </location>
</feature>
<dbReference type="InterPro" id="IPR019847">
    <property type="entry name" value="Gliding_motility_assoc_GldN"/>
</dbReference>
<organism evidence="2 3">
    <name type="scientific">Mucilaginibacter paludis DSM 18603</name>
    <dbReference type="NCBI Taxonomy" id="714943"/>
    <lineage>
        <taxon>Bacteria</taxon>
        <taxon>Pseudomonadati</taxon>
        <taxon>Bacteroidota</taxon>
        <taxon>Sphingobacteriia</taxon>
        <taxon>Sphingobacteriales</taxon>
        <taxon>Sphingobacteriaceae</taxon>
        <taxon>Mucilaginibacter</taxon>
    </lineage>
</organism>
<protein>
    <recommendedName>
        <fullName evidence="4">Gliding motility associated protein GldN</fullName>
    </recommendedName>
</protein>
<dbReference type="Pfam" id="PF19841">
    <property type="entry name" value="GldN"/>
    <property type="match status" value="1"/>
</dbReference>
<dbReference type="NCBIfam" id="TIGR03523">
    <property type="entry name" value="GldN"/>
    <property type="match status" value="1"/>
</dbReference>
<dbReference type="Proteomes" id="UP000002774">
    <property type="component" value="Chromosome"/>
</dbReference>
<sequence length="355" mass="39501">MLASGLSLMAQTKKKAKTRARKRTQTVKTVKKPVVDTTANVAATPLPANNNIDTLKSVPDSDDGYLKSIVITKARPFPIFEPTANNVKFYHRYKRDIMLKDPKNAKFNTPGSTLIEALLKGMKEGVITPYDATPGTTANPTGDAFTVPLTYTQLMSKLVDTAMVDQLDKDGNKIGSVKKLNDFSPDKIVGYRIKEDVYYDKQRSKVETRIIGIAPLITLKLSSGDTVGIQPSCWLKYKQCRLVFAKMDVSDADRNLYDVSMDDMFLQRQFNAVIVEESNAKGDRIKDYAKTPEEQAAEAARIEKKLADYKRNIWKYQTNITATSVPDSKTKKQKSKSDKVVTPPATDSTGTQVKP</sequence>
<name>H1Y6H9_9SPHI</name>
<keyword evidence="3" id="KW-1185">Reference proteome</keyword>
<dbReference type="AlphaFoldDB" id="H1Y6H9"/>
<dbReference type="eggNOG" id="ENOG5032QYE">
    <property type="taxonomic scope" value="Bacteria"/>
</dbReference>
<evidence type="ECO:0000256" key="1">
    <source>
        <dbReference type="SAM" id="MobiDB-lite"/>
    </source>
</evidence>
<accession>H1Y6H9</accession>
<feature type="compositionally biased region" description="Basic residues" evidence="1">
    <location>
        <begin position="12"/>
        <end position="26"/>
    </location>
</feature>
<dbReference type="HOGENOM" id="CLU_068220_0_0_10"/>
<evidence type="ECO:0008006" key="4">
    <source>
        <dbReference type="Google" id="ProtNLM"/>
    </source>
</evidence>
<evidence type="ECO:0000313" key="2">
    <source>
        <dbReference type="EMBL" id="EHQ25823.1"/>
    </source>
</evidence>